<evidence type="ECO:0000313" key="4">
    <source>
        <dbReference type="Proteomes" id="UP000236664"/>
    </source>
</evidence>
<feature type="region of interest" description="Disordered" evidence="1">
    <location>
        <begin position="64"/>
        <end position="92"/>
    </location>
</feature>
<gene>
    <name evidence="3" type="ORF">FNYG_09883</name>
</gene>
<feature type="chain" id="PRO_5014332631" description="Ecp2 effector protein domain-containing protein" evidence="2">
    <location>
        <begin position="20"/>
        <end position="224"/>
    </location>
</feature>
<accession>A0A2K0W3F0</accession>
<protein>
    <recommendedName>
        <fullName evidence="5">Ecp2 effector protein domain-containing protein</fullName>
    </recommendedName>
</protein>
<dbReference type="AlphaFoldDB" id="A0A2K0W3F0"/>
<keyword evidence="4" id="KW-1185">Reference proteome</keyword>
<evidence type="ECO:0000256" key="2">
    <source>
        <dbReference type="SAM" id="SignalP"/>
    </source>
</evidence>
<reference evidence="3 4" key="1">
    <citation type="submission" date="2017-06" db="EMBL/GenBank/DDBJ databases">
        <title>Genome of Fusarium nygamai isolate CS10214.</title>
        <authorList>
            <person name="Gardiner D.M."/>
            <person name="Obanor F."/>
            <person name="Kazan K."/>
        </authorList>
    </citation>
    <scope>NUCLEOTIDE SEQUENCE [LARGE SCALE GENOMIC DNA]</scope>
    <source>
        <strain evidence="3 4">CS10214</strain>
    </source>
</reference>
<dbReference type="EMBL" id="MTQA01000139">
    <property type="protein sequence ID" value="PNP76780.1"/>
    <property type="molecule type" value="Genomic_DNA"/>
</dbReference>
<sequence length="224" mass="24462">MHTSSILMAAAVYASTVTGLATPQLSKRFSIAGASNETGFTVPKNVQPGVYSVFIDEDGVAHHTQLDNTDKPKNERRVDQLSADDDASDLDRRQDGTGIRIITCGDNREMDRQSTIDAVQDLVNQCGNGLKVDSSHHIYSVRGNVAAFYCNYVTFINSTPPWGVFGAPQTCYGDRVRNIISHQISDQCGSFKPGWSEDNFAAQKNSIGYHEVGSDKNFCGEGHH</sequence>
<organism evidence="3 4">
    <name type="scientific">Gibberella nygamai</name>
    <name type="common">Bean root rot disease fungus</name>
    <name type="synonym">Fusarium nygamai</name>
    <dbReference type="NCBI Taxonomy" id="42673"/>
    <lineage>
        <taxon>Eukaryota</taxon>
        <taxon>Fungi</taxon>
        <taxon>Dikarya</taxon>
        <taxon>Ascomycota</taxon>
        <taxon>Pezizomycotina</taxon>
        <taxon>Sordariomycetes</taxon>
        <taxon>Hypocreomycetidae</taxon>
        <taxon>Hypocreales</taxon>
        <taxon>Nectriaceae</taxon>
        <taxon>Fusarium</taxon>
        <taxon>Fusarium fujikuroi species complex</taxon>
    </lineage>
</organism>
<evidence type="ECO:0008006" key="5">
    <source>
        <dbReference type="Google" id="ProtNLM"/>
    </source>
</evidence>
<dbReference type="Proteomes" id="UP000236664">
    <property type="component" value="Unassembled WGS sequence"/>
</dbReference>
<feature type="signal peptide" evidence="2">
    <location>
        <begin position="1"/>
        <end position="19"/>
    </location>
</feature>
<evidence type="ECO:0000313" key="3">
    <source>
        <dbReference type="EMBL" id="PNP76780.1"/>
    </source>
</evidence>
<feature type="compositionally biased region" description="Basic and acidic residues" evidence="1">
    <location>
        <begin position="64"/>
        <end position="79"/>
    </location>
</feature>
<dbReference type="STRING" id="42673.A0A2K0W3F0"/>
<evidence type="ECO:0000256" key="1">
    <source>
        <dbReference type="SAM" id="MobiDB-lite"/>
    </source>
</evidence>
<name>A0A2K0W3F0_GIBNY</name>
<dbReference type="OrthoDB" id="5006988at2759"/>
<comment type="caution">
    <text evidence="3">The sequence shown here is derived from an EMBL/GenBank/DDBJ whole genome shotgun (WGS) entry which is preliminary data.</text>
</comment>
<proteinExistence type="predicted"/>
<keyword evidence="2" id="KW-0732">Signal</keyword>